<reference evidence="2" key="1">
    <citation type="journal article" date="2019" name="Int. J. Syst. Evol. Microbiol.">
        <title>The Global Catalogue of Microorganisms (GCM) 10K type strain sequencing project: providing services to taxonomists for standard genome sequencing and annotation.</title>
        <authorList>
            <consortium name="The Broad Institute Genomics Platform"/>
            <consortium name="The Broad Institute Genome Sequencing Center for Infectious Disease"/>
            <person name="Wu L."/>
            <person name="Ma J."/>
        </authorList>
    </citation>
    <scope>NUCLEOTIDE SEQUENCE [LARGE SCALE GENOMIC DNA]</scope>
    <source>
        <strain evidence="2">CGMCC 4.1530</strain>
    </source>
</reference>
<dbReference type="Proteomes" id="UP001596215">
    <property type="component" value="Unassembled WGS sequence"/>
</dbReference>
<evidence type="ECO:0000313" key="2">
    <source>
        <dbReference type="Proteomes" id="UP001596215"/>
    </source>
</evidence>
<protein>
    <submittedName>
        <fullName evidence="1">Uncharacterized protein</fullName>
    </submittedName>
</protein>
<dbReference type="EMBL" id="JBHSUC010000005">
    <property type="protein sequence ID" value="MFC6361766.1"/>
    <property type="molecule type" value="Genomic_DNA"/>
</dbReference>
<name>A0ABW1VLW7_9GAMM</name>
<accession>A0ABW1VLW7</accession>
<keyword evidence="2" id="KW-1185">Reference proteome</keyword>
<sequence length="829" mass="90088">MKPQCIQAVEEHLSQVAGKAVKLSDAAIQRIDSRMHEGAKVLSRQDRAAWQAMGPDDRTIAIGNWVRDQERLQADATARSQIRQLAATADAARRMNEFAAARKDKPGKWGNALIDVLEGVDNTLRGAEQVAVRGLGDMLEKAKVGGFNLDFGNKNSDAFFSDVVREIYGNDTGNGSAKAFAKQWSDTMDGYRQARNRAGGTVGKLDHYAPQSHDPTIMQRAGMEDKWANFMMKNLDRDQYLDDAGNRLSDDDLREAIGEMYKSITQDGINKITLDPLGLAEDARPTFGSANIARSLNASHREIHLKDADSVIAYNKQFSSKSLGSSFFSHINRAARDNALVSELGPNPGQTFATLNSTALRRDSIIPGANFDNGVVAGSGRGGFNAEAYFRQMVKNNIDFTTVDRVSSALTAYQAATKLTSTALRAPFQDTPGIFLNMADVGQLGNVGSILRTAFSPKEAKRFGIAAEVATQAAREGSERIMSQGRFNIANAMSRYAQATMKYTLLDAWTNAARRAGQTSHAFALGDWSKHSWPSLDSSQRALLNNAGIVESDWQHIMNVPRQQLRGNDIHDVSDVSALGLSEDETSRIQSRMMGFIRMGGDIVTSEHNLTAQTIMSAGGRTNALTKQVMLFKNAGAIQTAHMLDRLGRKSGTSRVGYVAATAAMSLGFGYMALVAQALSNGQNPPPLDDWRTIGRAMSVAGGFAMVQDLIVSMYDTASGDNSGHSSSAVPIFGDMGTLAKIAFAAPKDPSKAGYMAIKFARQQIAPLNYWYTKAAVDHLFFNDAAEAINPGYQQRLRKYAGQQGQQYFYDPSGSLRSPGIGQYTKPLQ</sequence>
<gene>
    <name evidence="1" type="ORF">ACFP73_06560</name>
</gene>
<proteinExistence type="predicted"/>
<organism evidence="1 2">
    <name type="scientific">Tatumella punctata</name>
    <dbReference type="NCBI Taxonomy" id="399969"/>
    <lineage>
        <taxon>Bacteria</taxon>
        <taxon>Pseudomonadati</taxon>
        <taxon>Pseudomonadota</taxon>
        <taxon>Gammaproteobacteria</taxon>
        <taxon>Enterobacterales</taxon>
        <taxon>Erwiniaceae</taxon>
        <taxon>Tatumella</taxon>
    </lineage>
</organism>
<dbReference type="RefSeq" id="WP_343878247.1">
    <property type="nucleotide sequence ID" value="NZ_BAAAFW010000095.1"/>
</dbReference>
<evidence type="ECO:0000313" key="1">
    <source>
        <dbReference type="EMBL" id="MFC6361766.1"/>
    </source>
</evidence>
<comment type="caution">
    <text evidence="1">The sequence shown here is derived from an EMBL/GenBank/DDBJ whole genome shotgun (WGS) entry which is preliminary data.</text>
</comment>